<dbReference type="OrthoDB" id="9811255at2"/>
<dbReference type="PANTHER" id="PTHR31157:SF1">
    <property type="entry name" value="SCP DOMAIN-CONTAINING PROTEIN"/>
    <property type="match status" value="1"/>
</dbReference>
<dbReference type="SUPFAM" id="SSF55797">
    <property type="entry name" value="PR-1-like"/>
    <property type="match status" value="1"/>
</dbReference>
<dbReference type="InterPro" id="IPR014044">
    <property type="entry name" value="CAP_dom"/>
</dbReference>
<dbReference type="PANTHER" id="PTHR31157">
    <property type="entry name" value="SCP DOMAIN-CONTAINING PROTEIN"/>
    <property type="match status" value="1"/>
</dbReference>
<dbReference type="EMBL" id="FRXO01000005">
    <property type="protein sequence ID" value="SHO66129.1"/>
    <property type="molecule type" value="Genomic_DNA"/>
</dbReference>
<dbReference type="Proteomes" id="UP000186406">
    <property type="component" value="Unassembled WGS sequence"/>
</dbReference>
<dbReference type="Pfam" id="PF00188">
    <property type="entry name" value="CAP"/>
    <property type="match status" value="1"/>
</dbReference>
<evidence type="ECO:0000313" key="3">
    <source>
        <dbReference type="Proteomes" id="UP000186406"/>
    </source>
</evidence>
<evidence type="ECO:0000313" key="2">
    <source>
        <dbReference type="EMBL" id="SHO66129.1"/>
    </source>
</evidence>
<dbReference type="STRING" id="1123029.SAMN02745172_02784"/>
<sequence>MSPQRFRPRARAAGLPLASPALPGLAGVTSPTRRGFLAVAGGAVLSGCVSTAPDAHYPAKLVEINSGEAVRLVSVYRVQHGLNGLTQDGRLTEAARAQALAMAEIGRMSHDIAGQGTLPRRLERVGYDWGVSAENLGAGYPTLKAAFDGWVHSPKHNENLLRKGLTEMGIAAASSPSRYGTFWALILSSPRQMPEEEPNTVWWTQT</sequence>
<dbReference type="CDD" id="cd05379">
    <property type="entry name" value="CAP_bacterial"/>
    <property type="match status" value="1"/>
</dbReference>
<name>A0A1M7ZMU5_9HYPH</name>
<dbReference type="RefSeq" id="WP_084564667.1">
    <property type="nucleotide sequence ID" value="NZ_FRXO01000005.1"/>
</dbReference>
<keyword evidence="3" id="KW-1185">Reference proteome</keyword>
<dbReference type="AlphaFoldDB" id="A0A1M7ZMU5"/>
<feature type="domain" description="SCP" evidence="1">
    <location>
        <begin position="71"/>
        <end position="184"/>
    </location>
</feature>
<evidence type="ECO:0000259" key="1">
    <source>
        <dbReference type="Pfam" id="PF00188"/>
    </source>
</evidence>
<gene>
    <name evidence="2" type="ORF">SAMN02745172_02784</name>
</gene>
<dbReference type="InterPro" id="IPR006311">
    <property type="entry name" value="TAT_signal"/>
</dbReference>
<accession>A0A1M7ZMU5</accession>
<dbReference type="PROSITE" id="PS51318">
    <property type="entry name" value="TAT"/>
    <property type="match status" value="1"/>
</dbReference>
<dbReference type="Gene3D" id="3.40.33.10">
    <property type="entry name" value="CAP"/>
    <property type="match status" value="1"/>
</dbReference>
<reference evidence="2 3" key="1">
    <citation type="submission" date="2016-12" db="EMBL/GenBank/DDBJ databases">
        <authorList>
            <person name="Song W.-J."/>
            <person name="Kurnit D.M."/>
        </authorList>
    </citation>
    <scope>NUCLEOTIDE SEQUENCE [LARGE SCALE GENOMIC DNA]</scope>
    <source>
        <strain evidence="2 3">DSM 19599</strain>
    </source>
</reference>
<protein>
    <submittedName>
        <fullName evidence="2">Uncharacterized conserved protein YkwD, contains CAP (CSP/antigen 5/PR1) domain</fullName>
    </submittedName>
</protein>
<dbReference type="InterPro" id="IPR035940">
    <property type="entry name" value="CAP_sf"/>
</dbReference>
<proteinExistence type="predicted"/>
<organism evidence="2 3">
    <name type="scientific">Pseudoxanthobacter soli DSM 19599</name>
    <dbReference type="NCBI Taxonomy" id="1123029"/>
    <lineage>
        <taxon>Bacteria</taxon>
        <taxon>Pseudomonadati</taxon>
        <taxon>Pseudomonadota</taxon>
        <taxon>Alphaproteobacteria</taxon>
        <taxon>Hyphomicrobiales</taxon>
        <taxon>Segnochrobactraceae</taxon>
        <taxon>Pseudoxanthobacter</taxon>
    </lineage>
</organism>